<dbReference type="Pfam" id="PF22939">
    <property type="entry name" value="WHD_GPIID"/>
    <property type="match status" value="1"/>
</dbReference>
<dbReference type="SUPFAM" id="SSF52540">
    <property type="entry name" value="P-loop containing nucleoside triphosphate hydrolases"/>
    <property type="match status" value="1"/>
</dbReference>
<evidence type="ECO:0000259" key="3">
    <source>
        <dbReference type="Pfam" id="PF24809"/>
    </source>
</evidence>
<dbReference type="InterPro" id="IPR056125">
    <property type="entry name" value="DUF7708"/>
</dbReference>
<feature type="domain" description="GPI inositol-deacylase winged helix" evidence="2">
    <location>
        <begin position="545"/>
        <end position="624"/>
    </location>
</feature>
<evidence type="ECO:0008006" key="7">
    <source>
        <dbReference type="Google" id="ProtNLM"/>
    </source>
</evidence>
<evidence type="ECO:0000313" key="5">
    <source>
        <dbReference type="EMBL" id="KAK9414994.1"/>
    </source>
</evidence>
<dbReference type="EMBL" id="JARVKF010000419">
    <property type="protein sequence ID" value="KAK9414994.1"/>
    <property type="molecule type" value="Genomic_DNA"/>
</dbReference>
<evidence type="ECO:0000259" key="4">
    <source>
        <dbReference type="Pfam" id="PF24883"/>
    </source>
</evidence>
<name>A0ABR2UK24_9PEZI</name>
<keyword evidence="1" id="KW-0677">Repeat</keyword>
<accession>A0ABR2UK24</accession>
<dbReference type="InterPro" id="IPR054471">
    <property type="entry name" value="GPIID_WHD"/>
</dbReference>
<evidence type="ECO:0000259" key="2">
    <source>
        <dbReference type="Pfam" id="PF22939"/>
    </source>
</evidence>
<reference evidence="5 6" key="1">
    <citation type="journal article" date="2024" name="J. Plant Pathol.">
        <title>Sequence and assembly of the genome of Seiridium unicorne, isolate CBS 538.82, causal agent of cypress canker disease.</title>
        <authorList>
            <person name="Scali E."/>
            <person name="Rocca G.D."/>
            <person name="Danti R."/>
            <person name="Garbelotto M."/>
            <person name="Barberini S."/>
            <person name="Baroncelli R."/>
            <person name="Emiliani G."/>
        </authorList>
    </citation>
    <scope>NUCLEOTIDE SEQUENCE [LARGE SCALE GENOMIC DNA]</scope>
    <source>
        <strain evidence="5 6">BM-138-508</strain>
    </source>
</reference>
<dbReference type="PANTHER" id="PTHR10039:SF14">
    <property type="entry name" value="NACHT DOMAIN-CONTAINING PROTEIN"/>
    <property type="match status" value="1"/>
</dbReference>
<dbReference type="InterPro" id="IPR027417">
    <property type="entry name" value="P-loop_NTPase"/>
</dbReference>
<sequence>MPVNLSALSAQKPKTMSTTDPVQAAFQEAQREFRKKLKSPDLYEQLLNTATVDEVYNAITKLQETTLGRGRLRNLAKIGKFLERLSSYAAVIEVFIQVKPDLLALIWGPIKMLILLSSRLNSALDKVTDLMERIGNVLPQFSRLVETFEDSNQIKAALAMFYEDLLDFYQITLDFFNKKRWKQFFHALWKNVGEKLELVVKNIDKHTELLTSEATVLDIHEAREARGLALAQFTSTNLFQEHQKFQGLRAFVAPEDYGRSLDWFLNRTVENCARWLFKDTSFCEWLDPSRDAVAWFWLQGIPGAGKSYLSAAAIDHIKRNHHRVLFAFASHLNKHGLTALSIIQSLVFQTANDDDDFKSVLVESKEREIQANTGRVSELLATFLKTAKGPTYIIIDGLDEMEECERQILLQRLEGLCKESEGLRLLISSRAEDDICRALAEKGKNIRVQDRNFGSIQNYIDHRFEEWVARGQFESSTKTEIFGLLSPLSANARGMFLYARIILDNLEQMSSIDEIRHELKAFPIDLNDAYYRIFRRINDSKPSVRSKCRRVLGWLACAPTPLTISEMEQALSMGADSDRILDNVPQLMGKVNFIQLCGPIVEAVGEQLQFVHFTVPEYIFSHEIQDYIEKSQANEDLLMALLAYLSTDILEPEIDDDEMDEKLLTGQYRLFQYASSYWPSLLRPVIDLAGSPRLENLLVRAVDRGRNDEFENETGNPEAVYRNDYLRNKSPELYDTLNAAYRFRVNGKRWEWQWANSSAWVNLDPLTTSQVLVRFQERYDVLVCEEACVQSIRYHYGPMTFKCKYPFCVHSRRGFKSQADLDTHFKDHGRPWKCNIPSCDFCSIGFSSKKSRDDHWFKYHLPSASQLQNMNDDYENLDPEEAQPTLFALIVEDDTQRVKELMASSGGKKLQADVIAHGRDWGASEHGSLAMTRLLAPPHEEYLPANIVISAFKNQNEEFVRWALTKTRLSDCAKLMKIVLGTTSAEIYALWETHILHTLTAESLVGARTTLLEDLFKPSILNSARNDSLKEARLKSLLRNTRGYVGTDWLGAILLNIAKSSCSAVLAEEVLDLGAPVNYPWGFKKSGPTAIAIVVRKTSEEAARLIRVLVLRGADTSSRRHRRDLATEKGAEQILTWLGLTWDELNDEYRGLAFPNTQN</sequence>
<feature type="domain" description="DUF7708" evidence="3">
    <location>
        <begin position="79"/>
        <end position="218"/>
    </location>
</feature>
<proteinExistence type="predicted"/>
<dbReference type="Proteomes" id="UP001408356">
    <property type="component" value="Unassembled WGS sequence"/>
</dbReference>
<dbReference type="Pfam" id="PF24809">
    <property type="entry name" value="DUF7708"/>
    <property type="match status" value="1"/>
</dbReference>
<comment type="caution">
    <text evidence="5">The sequence shown here is derived from an EMBL/GenBank/DDBJ whole genome shotgun (WGS) entry which is preliminary data.</text>
</comment>
<organism evidence="5 6">
    <name type="scientific">Seiridium unicorne</name>
    <dbReference type="NCBI Taxonomy" id="138068"/>
    <lineage>
        <taxon>Eukaryota</taxon>
        <taxon>Fungi</taxon>
        <taxon>Dikarya</taxon>
        <taxon>Ascomycota</taxon>
        <taxon>Pezizomycotina</taxon>
        <taxon>Sordariomycetes</taxon>
        <taxon>Xylariomycetidae</taxon>
        <taxon>Amphisphaeriales</taxon>
        <taxon>Sporocadaceae</taxon>
        <taxon>Seiridium</taxon>
    </lineage>
</organism>
<evidence type="ECO:0000256" key="1">
    <source>
        <dbReference type="ARBA" id="ARBA00022737"/>
    </source>
</evidence>
<keyword evidence="6" id="KW-1185">Reference proteome</keyword>
<dbReference type="Pfam" id="PF24883">
    <property type="entry name" value="NPHP3_N"/>
    <property type="match status" value="1"/>
</dbReference>
<protein>
    <recommendedName>
        <fullName evidence="7">NACHT domain-containing protein</fullName>
    </recommendedName>
</protein>
<gene>
    <name evidence="5" type="ORF">SUNI508_10599</name>
</gene>
<dbReference type="PANTHER" id="PTHR10039">
    <property type="entry name" value="AMELOGENIN"/>
    <property type="match status" value="1"/>
</dbReference>
<dbReference type="Gene3D" id="3.40.50.300">
    <property type="entry name" value="P-loop containing nucleotide triphosphate hydrolases"/>
    <property type="match status" value="1"/>
</dbReference>
<feature type="domain" description="Nephrocystin 3-like N-terminal" evidence="4">
    <location>
        <begin position="273"/>
        <end position="430"/>
    </location>
</feature>
<evidence type="ECO:0000313" key="6">
    <source>
        <dbReference type="Proteomes" id="UP001408356"/>
    </source>
</evidence>
<dbReference type="InterPro" id="IPR056884">
    <property type="entry name" value="NPHP3-like_N"/>
</dbReference>